<dbReference type="AlphaFoldDB" id="A0A348FZD0"/>
<gene>
    <name evidence="1" type="ORF">BLTE_13480</name>
</gene>
<proteinExistence type="predicted"/>
<protein>
    <submittedName>
        <fullName evidence="1">Uncharacterized protein</fullName>
    </submittedName>
</protein>
<organism evidence="1 2">
    <name type="scientific">Blastochloris tepida</name>
    <dbReference type="NCBI Taxonomy" id="2233851"/>
    <lineage>
        <taxon>Bacteria</taxon>
        <taxon>Pseudomonadati</taxon>
        <taxon>Pseudomonadota</taxon>
        <taxon>Alphaproteobacteria</taxon>
        <taxon>Hyphomicrobiales</taxon>
        <taxon>Blastochloridaceae</taxon>
        <taxon>Blastochloris</taxon>
    </lineage>
</organism>
<dbReference type="Proteomes" id="UP000266934">
    <property type="component" value="Chromosome"/>
</dbReference>
<keyword evidence="2" id="KW-1185">Reference proteome</keyword>
<dbReference type="RefSeq" id="WP_126398710.1">
    <property type="nucleotide sequence ID" value="NZ_AP018907.1"/>
</dbReference>
<name>A0A348FZD0_9HYPH</name>
<evidence type="ECO:0000313" key="1">
    <source>
        <dbReference type="EMBL" id="BBF92663.1"/>
    </source>
</evidence>
<accession>A0A348FZD0</accession>
<sequence>MSYRIHKAQGWGMPAAQFEELCLLAPVDGCKYEALDTLLRRTTTLAMPKKLRDAIFYRRGEAARRWTSTVFEPNLLTLCGHGTNKTVAPNAADLVVNVHTPDETLAVVFLPSASYAKRWYRFDDDLDFQEERWANGTAKGAEGRVEDRVLWLPFNPYPFTNDLMHPETGAPMKWEHFLELRERKDWVPAVPSEIIWWTTRLGVFSRENALKLRPVLATWWS</sequence>
<dbReference type="KEGG" id="blag:BLTE_13480"/>
<reference evidence="1 2" key="1">
    <citation type="submission" date="2018-08" db="EMBL/GenBank/DDBJ databases">
        <title>Complete genome sequencing of Blastochloris tepida GI.</title>
        <authorList>
            <person name="Tsukatani Y."/>
            <person name="Mori H."/>
        </authorList>
    </citation>
    <scope>NUCLEOTIDE SEQUENCE [LARGE SCALE GENOMIC DNA]</scope>
    <source>
        <strain evidence="1 2">GI</strain>
    </source>
</reference>
<evidence type="ECO:0000313" key="2">
    <source>
        <dbReference type="Proteomes" id="UP000266934"/>
    </source>
</evidence>
<dbReference type="EMBL" id="AP018907">
    <property type="protein sequence ID" value="BBF92663.1"/>
    <property type="molecule type" value="Genomic_DNA"/>
</dbReference>